<dbReference type="Proteomes" id="UP000299102">
    <property type="component" value="Unassembled WGS sequence"/>
</dbReference>
<dbReference type="PANTHER" id="PTHR46784:SF1">
    <property type="entry name" value="KILLER CELL LECTIN-LIKE RECEPTOR SUBFAMILY B MEMBER 1"/>
    <property type="match status" value="1"/>
</dbReference>
<dbReference type="InterPro" id="IPR051527">
    <property type="entry name" value="KLR_subfamily_B"/>
</dbReference>
<gene>
    <name evidence="4" type="ORF">EVAR_20390_1</name>
</gene>
<accession>A0A4C1TXY6</accession>
<name>A0A4C1TXY6_EUMVA</name>
<sequence>MCDNQLFFARFAVRKLNLATFISDSKPATDARKQQLFFRHDYQFVAAVEAFYKYGSEIMSWHEAFVDCERDGAHLYFPRNDNEWRVVRAKIINPSGGNASIHLGMYKGNEYGDYVTIDGKRRFEVYNHWLSGKGAQGYCVAMSSDNRDGLRDLLTNEPCTERRSFVCEKRLNLFLPCGTIDQGYKPVQRLKACYKVHKTPTPWHEAFLACRNEDSELATHLTGLTDALKLHSNALHYVGIYKQQGNDVYRYINGKAVGHTFLLMHGDSDGTSCAALSDVRLLRGWNCRAPLPFICQKRLKPRPAI</sequence>
<keyword evidence="2" id="KW-1015">Disulfide bond</keyword>
<dbReference type="GO" id="GO:0038023">
    <property type="term" value="F:signaling receptor activity"/>
    <property type="evidence" value="ECO:0007669"/>
    <property type="project" value="TreeGrafter"/>
</dbReference>
<keyword evidence="1" id="KW-0472">Membrane</keyword>
<proteinExistence type="predicted"/>
<comment type="caution">
    <text evidence="4">The sequence shown here is derived from an EMBL/GenBank/DDBJ whole genome shotgun (WGS) entry which is preliminary data.</text>
</comment>
<dbReference type="PROSITE" id="PS50041">
    <property type="entry name" value="C_TYPE_LECTIN_2"/>
    <property type="match status" value="2"/>
</dbReference>
<protein>
    <submittedName>
        <fullName evidence="4">Hemolymph lipopolysaccharide-binding protein</fullName>
    </submittedName>
</protein>
<reference evidence="4 5" key="1">
    <citation type="journal article" date="2019" name="Commun. Biol.">
        <title>The bagworm genome reveals a unique fibroin gene that provides high tensile strength.</title>
        <authorList>
            <person name="Kono N."/>
            <person name="Nakamura H."/>
            <person name="Ohtoshi R."/>
            <person name="Tomita M."/>
            <person name="Numata K."/>
            <person name="Arakawa K."/>
        </authorList>
    </citation>
    <scope>NUCLEOTIDE SEQUENCE [LARGE SCALE GENOMIC DNA]</scope>
</reference>
<dbReference type="InterPro" id="IPR016186">
    <property type="entry name" value="C-type_lectin-like/link_sf"/>
</dbReference>
<dbReference type="SUPFAM" id="SSF56436">
    <property type="entry name" value="C-type lectin-like"/>
    <property type="match status" value="2"/>
</dbReference>
<evidence type="ECO:0000259" key="3">
    <source>
        <dbReference type="PROSITE" id="PS50041"/>
    </source>
</evidence>
<organism evidence="4 5">
    <name type="scientific">Eumeta variegata</name>
    <name type="common">Bagworm moth</name>
    <name type="synonym">Eumeta japonica</name>
    <dbReference type="NCBI Taxonomy" id="151549"/>
    <lineage>
        <taxon>Eukaryota</taxon>
        <taxon>Metazoa</taxon>
        <taxon>Ecdysozoa</taxon>
        <taxon>Arthropoda</taxon>
        <taxon>Hexapoda</taxon>
        <taxon>Insecta</taxon>
        <taxon>Pterygota</taxon>
        <taxon>Neoptera</taxon>
        <taxon>Endopterygota</taxon>
        <taxon>Lepidoptera</taxon>
        <taxon>Glossata</taxon>
        <taxon>Ditrysia</taxon>
        <taxon>Tineoidea</taxon>
        <taxon>Psychidae</taxon>
        <taxon>Oiketicinae</taxon>
        <taxon>Eumeta</taxon>
    </lineage>
</organism>
<evidence type="ECO:0000256" key="2">
    <source>
        <dbReference type="ARBA" id="ARBA00023157"/>
    </source>
</evidence>
<dbReference type="PANTHER" id="PTHR46784">
    <property type="entry name" value="KILLER CELL LECTIN-LIKE RECEPTOR SUBFAMILY B MEMBER 1"/>
    <property type="match status" value="1"/>
</dbReference>
<dbReference type="GO" id="GO:0005886">
    <property type="term" value="C:plasma membrane"/>
    <property type="evidence" value="ECO:0007669"/>
    <property type="project" value="TreeGrafter"/>
</dbReference>
<dbReference type="AlphaFoldDB" id="A0A4C1TXY6"/>
<keyword evidence="1" id="KW-0812">Transmembrane</keyword>
<dbReference type="SMART" id="SM00034">
    <property type="entry name" value="CLECT"/>
    <property type="match status" value="2"/>
</dbReference>
<dbReference type="Pfam" id="PF00059">
    <property type="entry name" value="Lectin_C"/>
    <property type="match status" value="2"/>
</dbReference>
<keyword evidence="5" id="KW-1185">Reference proteome</keyword>
<dbReference type="Gene3D" id="3.10.100.10">
    <property type="entry name" value="Mannose-Binding Protein A, subunit A"/>
    <property type="match status" value="2"/>
</dbReference>
<dbReference type="GO" id="GO:0009986">
    <property type="term" value="C:cell surface"/>
    <property type="evidence" value="ECO:0007669"/>
    <property type="project" value="TreeGrafter"/>
</dbReference>
<keyword evidence="1" id="KW-1133">Transmembrane helix</keyword>
<dbReference type="EMBL" id="BGZK01000102">
    <property type="protein sequence ID" value="GBP18860.1"/>
    <property type="molecule type" value="Genomic_DNA"/>
</dbReference>
<dbReference type="OrthoDB" id="5858677at2759"/>
<evidence type="ECO:0000256" key="1">
    <source>
        <dbReference type="ARBA" id="ARBA00022989"/>
    </source>
</evidence>
<dbReference type="InterPro" id="IPR001304">
    <property type="entry name" value="C-type_lectin-like"/>
</dbReference>
<feature type="domain" description="C-type lectin" evidence="3">
    <location>
        <begin position="52"/>
        <end position="168"/>
    </location>
</feature>
<dbReference type="CDD" id="cd00037">
    <property type="entry name" value="CLECT"/>
    <property type="match status" value="2"/>
</dbReference>
<feature type="domain" description="C-type lectin" evidence="3">
    <location>
        <begin position="193"/>
        <end position="296"/>
    </location>
</feature>
<evidence type="ECO:0000313" key="5">
    <source>
        <dbReference type="Proteomes" id="UP000299102"/>
    </source>
</evidence>
<dbReference type="InterPro" id="IPR016187">
    <property type="entry name" value="CTDL_fold"/>
</dbReference>
<evidence type="ECO:0000313" key="4">
    <source>
        <dbReference type="EMBL" id="GBP18860.1"/>
    </source>
</evidence>